<feature type="non-terminal residue" evidence="2">
    <location>
        <position position="77"/>
    </location>
</feature>
<gene>
    <name evidence="2" type="ORF">GDO81_024556</name>
</gene>
<dbReference type="EMBL" id="WNYA01030475">
    <property type="protein sequence ID" value="KAG8537417.1"/>
    <property type="molecule type" value="Genomic_DNA"/>
</dbReference>
<dbReference type="AlphaFoldDB" id="A0AAV6YJN7"/>
<accession>A0AAV6YJN7</accession>
<keyword evidence="1" id="KW-0732">Signal</keyword>
<sequence>MRCNSHSHSHIRMYLHRKVLALTAILLGTCHSDKSCSFNDVLPVVTRLPGSNVRPVWNWKTPTTVGIDLSLYSIINL</sequence>
<proteinExistence type="predicted"/>
<feature type="signal peptide" evidence="1">
    <location>
        <begin position="1"/>
        <end position="32"/>
    </location>
</feature>
<evidence type="ECO:0000256" key="1">
    <source>
        <dbReference type="SAM" id="SignalP"/>
    </source>
</evidence>
<dbReference type="Proteomes" id="UP000824782">
    <property type="component" value="Unassembled WGS sequence"/>
</dbReference>
<feature type="chain" id="PRO_5043742385" evidence="1">
    <location>
        <begin position="33"/>
        <end position="77"/>
    </location>
</feature>
<reference evidence="2" key="1">
    <citation type="thesis" date="2020" institute="ProQuest LLC" country="789 East Eisenhower Parkway, Ann Arbor, MI, USA">
        <title>Comparative Genomics and Chromosome Evolution.</title>
        <authorList>
            <person name="Mudd A.B."/>
        </authorList>
    </citation>
    <scope>NUCLEOTIDE SEQUENCE</scope>
    <source>
        <strain evidence="2">237g6f4</strain>
        <tissue evidence="2">Blood</tissue>
    </source>
</reference>
<organism evidence="2 3">
    <name type="scientific">Engystomops pustulosus</name>
    <name type="common">Tungara frog</name>
    <name type="synonym">Physalaemus pustulosus</name>
    <dbReference type="NCBI Taxonomy" id="76066"/>
    <lineage>
        <taxon>Eukaryota</taxon>
        <taxon>Metazoa</taxon>
        <taxon>Chordata</taxon>
        <taxon>Craniata</taxon>
        <taxon>Vertebrata</taxon>
        <taxon>Euteleostomi</taxon>
        <taxon>Amphibia</taxon>
        <taxon>Batrachia</taxon>
        <taxon>Anura</taxon>
        <taxon>Neobatrachia</taxon>
        <taxon>Hyloidea</taxon>
        <taxon>Leptodactylidae</taxon>
        <taxon>Leiuperinae</taxon>
        <taxon>Engystomops</taxon>
    </lineage>
</organism>
<evidence type="ECO:0000313" key="3">
    <source>
        <dbReference type="Proteomes" id="UP000824782"/>
    </source>
</evidence>
<comment type="caution">
    <text evidence="2">The sequence shown here is derived from an EMBL/GenBank/DDBJ whole genome shotgun (WGS) entry which is preliminary data.</text>
</comment>
<name>A0AAV6YJN7_ENGPU</name>
<protein>
    <submittedName>
        <fullName evidence="2">Uncharacterized protein</fullName>
    </submittedName>
</protein>
<keyword evidence="3" id="KW-1185">Reference proteome</keyword>
<evidence type="ECO:0000313" key="2">
    <source>
        <dbReference type="EMBL" id="KAG8537417.1"/>
    </source>
</evidence>